<dbReference type="InterPro" id="IPR017871">
    <property type="entry name" value="ABC_transporter-like_CS"/>
</dbReference>
<feature type="compositionally biased region" description="Polar residues" evidence="9">
    <location>
        <begin position="112"/>
        <end position="123"/>
    </location>
</feature>
<evidence type="ECO:0000256" key="9">
    <source>
        <dbReference type="SAM" id="MobiDB-lite"/>
    </source>
</evidence>
<feature type="region of interest" description="Disordered" evidence="9">
    <location>
        <begin position="97"/>
        <end position="158"/>
    </location>
</feature>
<dbReference type="AlphaFoldDB" id="A0A7I7W2B7"/>
<dbReference type="GO" id="GO:0016887">
    <property type="term" value="F:ATP hydrolysis activity"/>
    <property type="evidence" value="ECO:0007669"/>
    <property type="project" value="InterPro"/>
</dbReference>
<dbReference type="PROSITE" id="PS50893">
    <property type="entry name" value="ABC_TRANSPORTER_2"/>
    <property type="match status" value="1"/>
</dbReference>
<name>A0A7I7W2B7_9MYCO</name>
<reference evidence="13" key="3">
    <citation type="submission" date="2020-02" db="EMBL/GenBank/DDBJ databases">
        <authorList>
            <person name="Matsumoto Y."/>
            <person name="Motooka D."/>
            <person name="Nakamura S."/>
        </authorList>
    </citation>
    <scope>NUCLEOTIDE SEQUENCE</scope>
    <source>
        <strain evidence="13">JCM 12687</strain>
    </source>
</reference>
<evidence type="ECO:0000259" key="11">
    <source>
        <dbReference type="PROSITE" id="PS50006"/>
    </source>
</evidence>
<dbReference type="InterPro" id="IPR050352">
    <property type="entry name" value="ABCG_transporters"/>
</dbReference>
<feature type="transmembrane region" description="Helical" evidence="10">
    <location>
        <begin position="642"/>
        <end position="667"/>
    </location>
</feature>
<organism evidence="14 15">
    <name type="scientific">Mycobacterium branderi</name>
    <dbReference type="NCBI Taxonomy" id="43348"/>
    <lineage>
        <taxon>Bacteria</taxon>
        <taxon>Bacillati</taxon>
        <taxon>Actinomycetota</taxon>
        <taxon>Actinomycetes</taxon>
        <taxon>Mycobacteriales</taxon>
        <taxon>Mycobacteriaceae</taxon>
        <taxon>Mycobacterium</taxon>
    </lineage>
</organism>
<dbReference type="GO" id="GO:0016020">
    <property type="term" value="C:membrane"/>
    <property type="evidence" value="ECO:0007669"/>
    <property type="project" value="UniProtKB-SubCell"/>
</dbReference>
<dbReference type="FunFam" id="3.40.50.300:FF:000474">
    <property type="entry name" value="Putative ABC transporter ATP-binding subunit"/>
    <property type="match status" value="1"/>
</dbReference>
<dbReference type="EMBL" id="MVHM01000003">
    <property type="protein sequence ID" value="ORA39689.1"/>
    <property type="molecule type" value="Genomic_DNA"/>
</dbReference>
<dbReference type="Pfam" id="PF00005">
    <property type="entry name" value="ABC_tran"/>
    <property type="match status" value="1"/>
</dbReference>
<evidence type="ECO:0000313" key="13">
    <source>
        <dbReference type="EMBL" id="BBZ11729.1"/>
    </source>
</evidence>
<comment type="subcellular location">
    <subcellularLocation>
        <location evidence="1">Membrane</location>
        <topology evidence="1">Multi-pass membrane protein</topology>
    </subcellularLocation>
</comment>
<dbReference type="InterPro" id="IPR003439">
    <property type="entry name" value="ABC_transporter-like_ATP-bd"/>
</dbReference>
<gene>
    <name evidence="14" type="ORF">BST20_09345</name>
    <name evidence="13" type="ORF">MBRA_19240</name>
</gene>
<evidence type="ECO:0000256" key="2">
    <source>
        <dbReference type="ARBA" id="ARBA00022448"/>
    </source>
</evidence>
<evidence type="ECO:0000256" key="4">
    <source>
        <dbReference type="ARBA" id="ARBA00022692"/>
    </source>
</evidence>
<sequence>MNMTAPPVLTVRYEGTERNFAPGNDVVVGRDVHADIRVVDPLISRAHLLLRFERGKWVAIDNGSRNGSFVDGQRVPVIDIHDGRHINIGNPDGPCLSFEVGHHDGPAGRPPATSSRVTVQRPATSPPRTGPQPAPRLHRPPPPQRPTPAPGRPPADLSKATTRMLNRPRLQTEPRAPADSVTIGRASDNDIVIEDVLASRQHAFLIPGPAGTEIRDARSANGTFVNGVRVGSAVLNEGDVVTIGNVDLVFSAGTLVRRTEAATRTGGLEVQNVEFSVDHDRKLLHNISLTARPGTLTALIGGSGAGKSTLARLIAGYTRPSSGSVIFEGHDVHSEYAILRNRIGMVPQDDVVHRQLTVKQALGYAAELRLPPDTSQADRDKVVAQVLEELELTKHADTRVDKLSGGQRKRASVALELLTGPSLLLLDEPTSGLDPALDRQVMMMLRQLADAGRVVLVVTHSLTYLDVCDQVLLLAPGGKTAFCGPPDQIGRAMGTTNWADIFTKVGDDPDAANQRFLAQKRPPLPELPAEKAELGAAVHTSVWRQFSTIARRQFRLIVSDRAYFVFLTLLPFVMGLLPISVSGTAGLGVAGAEDPTEPLEILILLSMGAVFMGTALTIRDLIGERPIFLREQAVGLSTSAYLLAKICVFSVFATVQSAIMTAIVLIGKGMPVKGAVILGGGKVAASIELFVGIAGTCIASALVGLLLSALARSSEQVLPLLVVSIMSQVVLSGGMIPVTGRAGLDQLSWIMPGRWGFAASASTVGLPCPHFTPPPPCPAPGATEVVAPAHDCLILPGYSPQDSHWQHTPGAWLLDMGMLAVLSLVYAGLIRWRLRLRR</sequence>
<keyword evidence="5" id="KW-0547">Nucleotide-binding</keyword>
<keyword evidence="2" id="KW-0813">Transport</keyword>
<feature type="compositionally biased region" description="Pro residues" evidence="9">
    <location>
        <begin position="124"/>
        <end position="153"/>
    </location>
</feature>
<reference evidence="13 16" key="2">
    <citation type="journal article" date="2019" name="Emerg. Microbes Infect.">
        <title>Comprehensive subspecies identification of 175 nontuberculous mycobacteria species based on 7547 genomic profiles.</title>
        <authorList>
            <person name="Matsumoto Y."/>
            <person name="Kinjo T."/>
            <person name="Motooka D."/>
            <person name="Nabeya D."/>
            <person name="Jung N."/>
            <person name="Uechi K."/>
            <person name="Horii T."/>
            <person name="Iida T."/>
            <person name="Fujita J."/>
            <person name="Nakamura S."/>
        </authorList>
    </citation>
    <scope>NUCLEOTIDE SEQUENCE [LARGE SCALE GENOMIC DNA]</scope>
    <source>
        <strain evidence="13 16">JCM 12687</strain>
    </source>
</reference>
<dbReference type="SMART" id="SM00240">
    <property type="entry name" value="FHA"/>
    <property type="match status" value="2"/>
</dbReference>
<feature type="domain" description="FHA" evidence="11">
    <location>
        <begin position="181"/>
        <end position="230"/>
    </location>
</feature>
<evidence type="ECO:0000313" key="16">
    <source>
        <dbReference type="Proteomes" id="UP000467379"/>
    </source>
</evidence>
<evidence type="ECO:0000256" key="6">
    <source>
        <dbReference type="ARBA" id="ARBA00022840"/>
    </source>
</evidence>
<dbReference type="PROSITE" id="PS50006">
    <property type="entry name" value="FHA_DOMAIN"/>
    <property type="match status" value="2"/>
</dbReference>
<evidence type="ECO:0000313" key="15">
    <source>
        <dbReference type="Proteomes" id="UP000192441"/>
    </source>
</evidence>
<dbReference type="InterPro" id="IPR013525">
    <property type="entry name" value="ABC2_TM"/>
</dbReference>
<evidence type="ECO:0000313" key="14">
    <source>
        <dbReference type="EMBL" id="ORA39689.1"/>
    </source>
</evidence>
<dbReference type="Gene3D" id="2.60.200.20">
    <property type="match status" value="2"/>
</dbReference>
<feature type="domain" description="ABC transporter" evidence="12">
    <location>
        <begin position="268"/>
        <end position="501"/>
    </location>
</feature>
<evidence type="ECO:0000256" key="10">
    <source>
        <dbReference type="SAM" id="Phobius"/>
    </source>
</evidence>
<feature type="domain" description="FHA" evidence="11">
    <location>
        <begin position="26"/>
        <end position="75"/>
    </location>
</feature>
<dbReference type="InterPro" id="IPR000253">
    <property type="entry name" value="FHA_dom"/>
</dbReference>
<dbReference type="Pfam" id="PF00498">
    <property type="entry name" value="FHA"/>
    <property type="match status" value="2"/>
</dbReference>
<dbReference type="PROSITE" id="PS00211">
    <property type="entry name" value="ABC_TRANSPORTER_1"/>
    <property type="match status" value="1"/>
</dbReference>
<evidence type="ECO:0000256" key="7">
    <source>
        <dbReference type="ARBA" id="ARBA00022989"/>
    </source>
</evidence>
<dbReference type="GO" id="GO:0005524">
    <property type="term" value="F:ATP binding"/>
    <property type="evidence" value="ECO:0007669"/>
    <property type="project" value="UniProtKB-KW"/>
</dbReference>
<evidence type="ECO:0000259" key="12">
    <source>
        <dbReference type="PROSITE" id="PS50893"/>
    </source>
</evidence>
<accession>A0A7I7W2B7</accession>
<proteinExistence type="predicted"/>
<dbReference type="InterPro" id="IPR027417">
    <property type="entry name" value="P-loop_NTPase"/>
</dbReference>
<feature type="transmembrane region" description="Helical" evidence="10">
    <location>
        <begin position="717"/>
        <end position="738"/>
    </location>
</feature>
<dbReference type="PANTHER" id="PTHR48041">
    <property type="entry name" value="ABC TRANSPORTER G FAMILY MEMBER 28"/>
    <property type="match status" value="1"/>
</dbReference>
<evidence type="ECO:0000256" key="8">
    <source>
        <dbReference type="ARBA" id="ARBA00023136"/>
    </source>
</evidence>
<keyword evidence="7 10" id="KW-1133">Transmembrane helix</keyword>
<dbReference type="Gene3D" id="3.40.50.300">
    <property type="entry name" value="P-loop containing nucleotide triphosphate hydrolases"/>
    <property type="match status" value="1"/>
</dbReference>
<dbReference type="SMART" id="SM00382">
    <property type="entry name" value="AAA"/>
    <property type="match status" value="1"/>
</dbReference>
<dbReference type="SUPFAM" id="SSF52540">
    <property type="entry name" value="P-loop containing nucleoside triphosphate hydrolases"/>
    <property type="match status" value="1"/>
</dbReference>
<dbReference type="EMBL" id="AP022606">
    <property type="protein sequence ID" value="BBZ11729.1"/>
    <property type="molecule type" value="Genomic_DNA"/>
</dbReference>
<evidence type="ECO:0000256" key="5">
    <source>
        <dbReference type="ARBA" id="ARBA00022741"/>
    </source>
</evidence>
<dbReference type="InterPro" id="IPR003593">
    <property type="entry name" value="AAA+_ATPase"/>
</dbReference>
<dbReference type="CDD" id="cd22694">
    <property type="entry name" value="FHA_Rv1747-like_rpt1"/>
    <property type="match status" value="1"/>
</dbReference>
<feature type="transmembrane region" description="Helical" evidence="10">
    <location>
        <begin position="562"/>
        <end position="581"/>
    </location>
</feature>
<keyword evidence="3" id="KW-0597">Phosphoprotein</keyword>
<dbReference type="PANTHER" id="PTHR48041:SF139">
    <property type="entry name" value="PROTEIN SCARLET"/>
    <property type="match status" value="1"/>
</dbReference>
<dbReference type="InterPro" id="IPR008984">
    <property type="entry name" value="SMAD_FHA_dom_sf"/>
</dbReference>
<dbReference type="Pfam" id="PF01061">
    <property type="entry name" value="ABC2_membrane"/>
    <property type="match status" value="1"/>
</dbReference>
<feature type="transmembrane region" description="Helical" evidence="10">
    <location>
        <begin position="687"/>
        <end position="710"/>
    </location>
</feature>
<dbReference type="Proteomes" id="UP000467379">
    <property type="component" value="Chromosome"/>
</dbReference>
<keyword evidence="16" id="KW-1185">Reference proteome</keyword>
<dbReference type="OrthoDB" id="9804819at2"/>
<dbReference type="Proteomes" id="UP000192441">
    <property type="component" value="Unassembled WGS sequence"/>
</dbReference>
<dbReference type="SUPFAM" id="SSF49879">
    <property type="entry name" value="SMAD/FHA domain"/>
    <property type="match status" value="2"/>
</dbReference>
<keyword evidence="6 14" id="KW-0067">ATP-binding</keyword>
<keyword evidence="8 10" id="KW-0472">Membrane</keyword>
<feature type="transmembrane region" description="Helical" evidence="10">
    <location>
        <begin position="810"/>
        <end position="829"/>
    </location>
</feature>
<evidence type="ECO:0000256" key="1">
    <source>
        <dbReference type="ARBA" id="ARBA00004141"/>
    </source>
</evidence>
<dbReference type="GO" id="GO:0140359">
    <property type="term" value="F:ABC-type transporter activity"/>
    <property type="evidence" value="ECO:0007669"/>
    <property type="project" value="InterPro"/>
</dbReference>
<protein>
    <submittedName>
        <fullName evidence="14">ABC transporter ATP-binding protein</fullName>
    </submittedName>
    <submittedName>
        <fullName evidence="13">ABC transporter ATP-binding/permease Rv1747</fullName>
    </submittedName>
</protein>
<reference evidence="14 15" key="1">
    <citation type="submission" date="2016-12" db="EMBL/GenBank/DDBJ databases">
        <title>The new phylogeny of genus Mycobacterium.</title>
        <authorList>
            <person name="Tortoli E."/>
            <person name="Trovato A."/>
            <person name="Cirillo D.M."/>
        </authorList>
    </citation>
    <scope>NUCLEOTIDE SEQUENCE [LARGE SCALE GENOMIC DNA]</scope>
    <source>
        <strain evidence="14 15">DSM 44624</strain>
    </source>
</reference>
<feature type="transmembrane region" description="Helical" evidence="10">
    <location>
        <begin position="601"/>
        <end position="622"/>
    </location>
</feature>
<keyword evidence="4 10" id="KW-0812">Transmembrane</keyword>
<dbReference type="RefSeq" id="WP_083131170.1">
    <property type="nucleotide sequence ID" value="NZ_AP022606.1"/>
</dbReference>
<evidence type="ECO:0000256" key="3">
    <source>
        <dbReference type="ARBA" id="ARBA00022553"/>
    </source>
</evidence>